<gene>
    <name evidence="5" type="ORF">QQ020_23435</name>
</gene>
<keyword evidence="4" id="KW-0175">Coiled coil</keyword>
<dbReference type="PROSITE" id="PS50293">
    <property type="entry name" value="TPR_REGION"/>
    <property type="match status" value="1"/>
</dbReference>
<evidence type="ECO:0000313" key="6">
    <source>
        <dbReference type="Proteomes" id="UP001172083"/>
    </source>
</evidence>
<dbReference type="RefSeq" id="WP_346760392.1">
    <property type="nucleotide sequence ID" value="NZ_JAUJEB010000005.1"/>
</dbReference>
<dbReference type="SUPFAM" id="SSF48452">
    <property type="entry name" value="TPR-like"/>
    <property type="match status" value="1"/>
</dbReference>
<evidence type="ECO:0000313" key="5">
    <source>
        <dbReference type="EMBL" id="MDN5215054.1"/>
    </source>
</evidence>
<keyword evidence="6" id="KW-1185">Reference proteome</keyword>
<reference evidence="5" key="1">
    <citation type="submission" date="2023-06" db="EMBL/GenBank/DDBJ databases">
        <title>Genomic of Agaribacillus aureum.</title>
        <authorList>
            <person name="Wang G."/>
        </authorList>
    </citation>
    <scope>NUCLEOTIDE SEQUENCE</scope>
    <source>
        <strain evidence="5">BMA12</strain>
    </source>
</reference>
<accession>A0ABT8LBA4</accession>
<proteinExistence type="predicted"/>
<feature type="repeat" description="TPR" evidence="3">
    <location>
        <begin position="249"/>
        <end position="282"/>
    </location>
</feature>
<name>A0ABT8LBA4_9BACT</name>
<evidence type="ECO:0000256" key="2">
    <source>
        <dbReference type="ARBA" id="ARBA00022803"/>
    </source>
</evidence>
<dbReference type="Gene3D" id="1.25.40.10">
    <property type="entry name" value="Tetratricopeptide repeat domain"/>
    <property type="match status" value="3"/>
</dbReference>
<dbReference type="PANTHER" id="PTHR44858">
    <property type="entry name" value="TETRATRICOPEPTIDE REPEAT PROTEIN 6"/>
    <property type="match status" value="1"/>
</dbReference>
<sequence length="497" mass="56506">MGDTVSVKNYSEQEEDMFRSDASSVLIDLKDFVFREEVNSDQIAKEHWGIVENKLLNLDFDGIGAALSNVLKYDKDKLRRAFAKGLVKLLVERKYSEAEKAFETAISIDPNYIPAYINLGIAKSRIEDYAGAVKVYEALIAIDPENEVAYHNLGIAFSNLEKYPEAVKAFEAAIALNKEDTDTYYFLILTKHQMKDFVGMQESYKAASAIDPEFHKGYFNLGFLKYYSDDFAAAIKVFETLIAIKPEFTKAYIYLGSAKIEIGDFADAAKVYETLLKIDPEYDKGYYNLGCAKLYLEDFTGAGDAFLAAIKSRSLHRSLVAREVANMFLQKKQGDEELKKKDITDFLENELVKKLIIGDEKFLEKLKGKLYGGLSKSDQKIFSLISKILDAKNREIQVLKDTVKQLQAKRKNNTKAAREKHKENYNTWVSELVEPMKEALKNAEIVRGNKPSTITLADYFNNVLKIKTREDAKFDPTTINRVLKRQKELGLIDPNNE</sequence>
<dbReference type="SMART" id="SM00028">
    <property type="entry name" value="TPR"/>
    <property type="match status" value="7"/>
</dbReference>
<feature type="coiled-coil region" evidence="4">
    <location>
        <begin position="389"/>
        <end position="416"/>
    </location>
</feature>
<evidence type="ECO:0000256" key="1">
    <source>
        <dbReference type="ARBA" id="ARBA00022737"/>
    </source>
</evidence>
<dbReference type="Proteomes" id="UP001172083">
    <property type="component" value="Unassembled WGS sequence"/>
</dbReference>
<dbReference type="PROSITE" id="PS50005">
    <property type="entry name" value="TPR"/>
    <property type="match status" value="4"/>
</dbReference>
<dbReference type="Pfam" id="PF14559">
    <property type="entry name" value="TPR_19"/>
    <property type="match status" value="2"/>
</dbReference>
<dbReference type="InterPro" id="IPR050498">
    <property type="entry name" value="Ycf3"/>
</dbReference>
<keyword evidence="1" id="KW-0677">Repeat</keyword>
<evidence type="ECO:0000256" key="4">
    <source>
        <dbReference type="SAM" id="Coils"/>
    </source>
</evidence>
<dbReference type="EMBL" id="JAUJEB010000005">
    <property type="protein sequence ID" value="MDN5215054.1"/>
    <property type="molecule type" value="Genomic_DNA"/>
</dbReference>
<evidence type="ECO:0000256" key="3">
    <source>
        <dbReference type="PROSITE-ProRule" id="PRU00339"/>
    </source>
</evidence>
<feature type="repeat" description="TPR" evidence="3">
    <location>
        <begin position="215"/>
        <end position="248"/>
    </location>
</feature>
<keyword evidence="2 3" id="KW-0802">TPR repeat</keyword>
<dbReference type="InterPro" id="IPR011990">
    <property type="entry name" value="TPR-like_helical_dom_sf"/>
</dbReference>
<protein>
    <submittedName>
        <fullName evidence="5">Tetratricopeptide repeat protein</fullName>
    </submittedName>
</protein>
<dbReference type="InterPro" id="IPR019734">
    <property type="entry name" value="TPR_rpt"/>
</dbReference>
<organism evidence="5 6">
    <name type="scientific">Agaribacillus aureus</name>
    <dbReference type="NCBI Taxonomy" id="3051825"/>
    <lineage>
        <taxon>Bacteria</taxon>
        <taxon>Pseudomonadati</taxon>
        <taxon>Bacteroidota</taxon>
        <taxon>Cytophagia</taxon>
        <taxon>Cytophagales</taxon>
        <taxon>Splendidivirgaceae</taxon>
        <taxon>Agaribacillus</taxon>
    </lineage>
</organism>
<comment type="caution">
    <text evidence="5">The sequence shown here is derived from an EMBL/GenBank/DDBJ whole genome shotgun (WGS) entry which is preliminary data.</text>
</comment>
<dbReference type="PANTHER" id="PTHR44858:SF1">
    <property type="entry name" value="UDP-N-ACETYLGLUCOSAMINE--PEPTIDE N-ACETYLGLUCOSAMINYLTRANSFERASE SPINDLY-RELATED"/>
    <property type="match status" value="1"/>
</dbReference>
<feature type="repeat" description="TPR" evidence="3">
    <location>
        <begin position="113"/>
        <end position="146"/>
    </location>
</feature>
<feature type="repeat" description="TPR" evidence="3">
    <location>
        <begin position="147"/>
        <end position="180"/>
    </location>
</feature>